<reference evidence="2" key="2">
    <citation type="submission" date="2021-04" db="EMBL/GenBank/DDBJ databases">
        <authorList>
            <person name="Gilroy R."/>
        </authorList>
    </citation>
    <scope>NUCLEOTIDE SEQUENCE</scope>
    <source>
        <strain evidence="2">ChiW7-2402</strain>
    </source>
</reference>
<keyword evidence="1" id="KW-0472">Membrane</keyword>
<dbReference type="Proteomes" id="UP000824102">
    <property type="component" value="Unassembled WGS sequence"/>
</dbReference>
<feature type="transmembrane region" description="Helical" evidence="1">
    <location>
        <begin position="18"/>
        <end position="39"/>
    </location>
</feature>
<dbReference type="AlphaFoldDB" id="A0A9D2G4S2"/>
<gene>
    <name evidence="2" type="ORF">H9964_06080</name>
</gene>
<sequence length="324" mass="36502">MDAKITKSRLANLLSYDWLKIIAAILAVVFLLIVFFTTIKTRAREEQIYTVYAYSTTDSVSNEDPDMKLLNGDDGGTFAEDALESGAFSYDILNVEYENLGSDSYSETIFTARRMAGQGTVLFVSDYISPDKDPEEVELASSLDLLFLDATEGFALDTEQYLADCEAYLVRFFGEDWRSGTLDEEEAEACFLARNEKDNRYHLASQKAQGIEDEKQRLYKLREDYIFVTEKCFGTGVYTHTEVALGGDEEASGSYAVNIGALPSLKELVYHNEARGEEYVRSSDDICLVLLVNDYDQGKGGDVENDLRFETVSFLRYLFEEYGA</sequence>
<keyword evidence="1" id="KW-1133">Transmembrane helix</keyword>
<organism evidence="2 3">
    <name type="scientific">Candidatus Gallimonas intestinavium</name>
    <dbReference type="NCBI Taxonomy" id="2838603"/>
    <lineage>
        <taxon>Bacteria</taxon>
        <taxon>Bacillati</taxon>
        <taxon>Bacillota</taxon>
        <taxon>Clostridia</taxon>
        <taxon>Candidatus Gallimonas</taxon>
    </lineage>
</organism>
<reference evidence="2" key="1">
    <citation type="journal article" date="2021" name="PeerJ">
        <title>Extensive microbial diversity within the chicken gut microbiome revealed by metagenomics and culture.</title>
        <authorList>
            <person name="Gilroy R."/>
            <person name="Ravi A."/>
            <person name="Getino M."/>
            <person name="Pursley I."/>
            <person name="Horton D.L."/>
            <person name="Alikhan N.F."/>
            <person name="Baker D."/>
            <person name="Gharbi K."/>
            <person name="Hall N."/>
            <person name="Watson M."/>
            <person name="Adriaenssens E.M."/>
            <person name="Foster-Nyarko E."/>
            <person name="Jarju S."/>
            <person name="Secka A."/>
            <person name="Antonio M."/>
            <person name="Oren A."/>
            <person name="Chaudhuri R.R."/>
            <person name="La Ragione R."/>
            <person name="Hildebrand F."/>
            <person name="Pallen M.J."/>
        </authorList>
    </citation>
    <scope>NUCLEOTIDE SEQUENCE</scope>
    <source>
        <strain evidence="2">ChiW7-2402</strain>
    </source>
</reference>
<keyword evidence="1" id="KW-0812">Transmembrane</keyword>
<comment type="caution">
    <text evidence="2">The sequence shown here is derived from an EMBL/GenBank/DDBJ whole genome shotgun (WGS) entry which is preliminary data.</text>
</comment>
<evidence type="ECO:0000313" key="2">
    <source>
        <dbReference type="EMBL" id="HIZ73129.1"/>
    </source>
</evidence>
<accession>A0A9D2G4S2</accession>
<proteinExistence type="predicted"/>
<protein>
    <submittedName>
        <fullName evidence="2">Uncharacterized protein</fullName>
    </submittedName>
</protein>
<evidence type="ECO:0000256" key="1">
    <source>
        <dbReference type="SAM" id="Phobius"/>
    </source>
</evidence>
<name>A0A9D2G4S2_9FIRM</name>
<dbReference type="EMBL" id="DXBB01000083">
    <property type="protein sequence ID" value="HIZ73129.1"/>
    <property type="molecule type" value="Genomic_DNA"/>
</dbReference>
<evidence type="ECO:0000313" key="3">
    <source>
        <dbReference type="Proteomes" id="UP000824102"/>
    </source>
</evidence>